<sequence length="177" mass="19813">MLRENGYSYSTMRLPKSLSSSTSVMNRKLLTPAAAYAKWASCESTTPKRCTETSRIHNSKPIQNTNTSAAKVKKPNLESLAASGRFEWEDSSPTPSALFLPKSEWRPEEMPENPQQPEGQVGNEPPLVRAPPPSPRPRQLLFNQKIFSRLFDEAVATSKRRQQQAKAKLADGLNQRC</sequence>
<dbReference type="EMBL" id="AP029266">
    <property type="protein sequence ID" value="BFG01362.1"/>
    <property type="molecule type" value="Genomic_DNA"/>
</dbReference>
<gene>
    <name evidence="2" type="ORF">DMAD_01127</name>
</gene>
<name>A0AAU9G106_DROMD</name>
<feature type="compositionally biased region" description="Polar residues" evidence="1">
    <location>
        <begin position="60"/>
        <end position="69"/>
    </location>
</feature>
<proteinExistence type="predicted"/>
<protein>
    <submittedName>
        <fullName evidence="2">Uncharacterized protein</fullName>
    </submittedName>
</protein>
<evidence type="ECO:0000313" key="3">
    <source>
        <dbReference type="Proteomes" id="UP001500889"/>
    </source>
</evidence>
<dbReference type="Proteomes" id="UP001500889">
    <property type="component" value="Chromosome A"/>
</dbReference>
<evidence type="ECO:0000313" key="2">
    <source>
        <dbReference type="EMBL" id="BFG01362.1"/>
    </source>
</evidence>
<accession>A0AAU9G106</accession>
<dbReference type="AlphaFoldDB" id="A0AAU9G106"/>
<keyword evidence="3" id="KW-1185">Reference proteome</keyword>
<reference evidence="2 3" key="1">
    <citation type="submission" date="2024-02" db="EMBL/GenBank/DDBJ databases">
        <title>A chromosome-level genome assembly of Drosophila madeirensis, a fruit fly species endemic to Madeira island.</title>
        <authorList>
            <person name="Tomihara K."/>
            <person name="Llopart A."/>
            <person name="Yamamoto D."/>
        </authorList>
    </citation>
    <scope>NUCLEOTIDE SEQUENCE [LARGE SCALE GENOMIC DNA]</scope>
    <source>
        <strain evidence="2 3">RF1</strain>
    </source>
</reference>
<evidence type="ECO:0000256" key="1">
    <source>
        <dbReference type="SAM" id="MobiDB-lite"/>
    </source>
</evidence>
<feature type="region of interest" description="Disordered" evidence="1">
    <location>
        <begin position="42"/>
        <end position="139"/>
    </location>
</feature>
<organism evidence="2 3">
    <name type="scientific">Drosophila madeirensis</name>
    <name type="common">Fruit fly</name>
    <dbReference type="NCBI Taxonomy" id="30013"/>
    <lineage>
        <taxon>Eukaryota</taxon>
        <taxon>Metazoa</taxon>
        <taxon>Ecdysozoa</taxon>
        <taxon>Arthropoda</taxon>
        <taxon>Hexapoda</taxon>
        <taxon>Insecta</taxon>
        <taxon>Pterygota</taxon>
        <taxon>Neoptera</taxon>
        <taxon>Endopterygota</taxon>
        <taxon>Diptera</taxon>
        <taxon>Brachycera</taxon>
        <taxon>Muscomorpha</taxon>
        <taxon>Ephydroidea</taxon>
        <taxon>Drosophilidae</taxon>
        <taxon>Drosophila</taxon>
        <taxon>Sophophora</taxon>
    </lineage>
</organism>